<accession>A0AAW0PX58</accession>
<proteinExistence type="predicted"/>
<protein>
    <submittedName>
        <fullName evidence="2">Uncharacterized protein</fullName>
    </submittedName>
</protein>
<feature type="compositionally biased region" description="Basic and acidic residues" evidence="1">
    <location>
        <begin position="52"/>
        <end position="61"/>
    </location>
</feature>
<comment type="caution">
    <text evidence="2">The sequence shown here is derived from an EMBL/GenBank/DDBJ whole genome shotgun (WGS) entry which is preliminary data.</text>
</comment>
<evidence type="ECO:0000313" key="3">
    <source>
        <dbReference type="Proteomes" id="UP001460270"/>
    </source>
</evidence>
<organism evidence="2 3">
    <name type="scientific">Mugilogobius chulae</name>
    <name type="common">yellowstripe goby</name>
    <dbReference type="NCBI Taxonomy" id="88201"/>
    <lineage>
        <taxon>Eukaryota</taxon>
        <taxon>Metazoa</taxon>
        <taxon>Chordata</taxon>
        <taxon>Craniata</taxon>
        <taxon>Vertebrata</taxon>
        <taxon>Euteleostomi</taxon>
        <taxon>Actinopterygii</taxon>
        <taxon>Neopterygii</taxon>
        <taxon>Teleostei</taxon>
        <taxon>Neoteleostei</taxon>
        <taxon>Acanthomorphata</taxon>
        <taxon>Gobiaria</taxon>
        <taxon>Gobiiformes</taxon>
        <taxon>Gobioidei</taxon>
        <taxon>Gobiidae</taxon>
        <taxon>Gobionellinae</taxon>
        <taxon>Mugilogobius</taxon>
    </lineage>
</organism>
<gene>
    <name evidence="2" type="ORF">WMY93_002635</name>
</gene>
<evidence type="ECO:0000313" key="2">
    <source>
        <dbReference type="EMBL" id="KAK7939309.1"/>
    </source>
</evidence>
<feature type="compositionally biased region" description="Basic residues" evidence="1">
    <location>
        <begin position="1"/>
        <end position="11"/>
    </location>
</feature>
<feature type="compositionally biased region" description="Basic and acidic residues" evidence="1">
    <location>
        <begin position="77"/>
        <end position="92"/>
    </location>
</feature>
<keyword evidence="3" id="KW-1185">Reference proteome</keyword>
<dbReference type="AlphaFoldDB" id="A0AAW0PX58"/>
<feature type="region of interest" description="Disordered" evidence="1">
    <location>
        <begin position="1"/>
        <end position="99"/>
    </location>
</feature>
<sequence length="99" mass="10547">MPRKSSVKSRCSHSSQITPAGTGHNRYKEQICSSGSPADESGPGRGGEAEEQGEKPEEARRYQVCPVGSVGQGSLVAHEEVQVKGEDPRANPEEQSQAQ</sequence>
<reference evidence="3" key="1">
    <citation type="submission" date="2024-04" db="EMBL/GenBank/DDBJ databases">
        <title>Salinicola lusitanus LLJ914,a marine bacterium isolated from the Okinawa Trough.</title>
        <authorList>
            <person name="Li J."/>
        </authorList>
    </citation>
    <scope>NUCLEOTIDE SEQUENCE [LARGE SCALE GENOMIC DNA]</scope>
</reference>
<name>A0AAW0PX58_9GOBI</name>
<dbReference type="Proteomes" id="UP001460270">
    <property type="component" value="Unassembled WGS sequence"/>
</dbReference>
<dbReference type="EMBL" id="JBBPFD010000002">
    <property type="protein sequence ID" value="KAK7939309.1"/>
    <property type="molecule type" value="Genomic_DNA"/>
</dbReference>
<evidence type="ECO:0000256" key="1">
    <source>
        <dbReference type="SAM" id="MobiDB-lite"/>
    </source>
</evidence>